<protein>
    <recommendedName>
        <fullName evidence="3">Lipoprotein</fullName>
    </recommendedName>
</protein>
<reference evidence="2" key="1">
    <citation type="journal article" date="2019" name="Int. J. Syst. Evol. Microbiol.">
        <title>The Global Catalogue of Microorganisms (GCM) 10K type strain sequencing project: providing services to taxonomists for standard genome sequencing and annotation.</title>
        <authorList>
            <consortium name="The Broad Institute Genomics Platform"/>
            <consortium name="The Broad Institute Genome Sequencing Center for Infectious Disease"/>
            <person name="Wu L."/>
            <person name="Ma J."/>
        </authorList>
    </citation>
    <scope>NUCLEOTIDE SEQUENCE [LARGE SCALE GENOMIC DNA]</scope>
    <source>
        <strain evidence="2">JCM 31037</strain>
    </source>
</reference>
<proteinExistence type="predicted"/>
<evidence type="ECO:0008006" key="3">
    <source>
        <dbReference type="Google" id="ProtNLM"/>
    </source>
</evidence>
<dbReference type="PROSITE" id="PS51257">
    <property type="entry name" value="PROKAR_LIPOPROTEIN"/>
    <property type="match status" value="1"/>
</dbReference>
<gene>
    <name evidence="1" type="ORF">ACFQ4H_32215</name>
</gene>
<dbReference type="RefSeq" id="WP_377578576.1">
    <property type="nucleotide sequence ID" value="NZ_JBHTMP010000093.1"/>
</dbReference>
<evidence type="ECO:0000313" key="2">
    <source>
        <dbReference type="Proteomes" id="UP001597260"/>
    </source>
</evidence>
<accession>A0ABW3YQU4</accession>
<dbReference type="EMBL" id="JBHTMP010000093">
    <property type="protein sequence ID" value="MFD1325755.1"/>
    <property type="molecule type" value="Genomic_DNA"/>
</dbReference>
<dbReference type="Proteomes" id="UP001597260">
    <property type="component" value="Unassembled WGS sequence"/>
</dbReference>
<name>A0ABW3YQU4_9ACTN</name>
<organism evidence="1 2">
    <name type="scientific">Micromonospora sonneratiae</name>
    <dbReference type="NCBI Taxonomy" id="1184706"/>
    <lineage>
        <taxon>Bacteria</taxon>
        <taxon>Bacillati</taxon>
        <taxon>Actinomycetota</taxon>
        <taxon>Actinomycetes</taxon>
        <taxon>Micromonosporales</taxon>
        <taxon>Micromonosporaceae</taxon>
        <taxon>Micromonospora</taxon>
    </lineage>
</organism>
<sequence length="307" mass="33562">MTAISIRGRARGRGARRMLSVLVGFTVLTGCSVPTDGLALPARQQAEEYQAARFVESLDGLRRYFVEATNIKGTVFTFASFEGKKAKSEVDTYVLGEPPALLTRSRSGHAGDNIDMYHPAGSDQDLLLLGTLYRSLAPTPWVSHRTHFPKDGFYVCTMTGVMVGCKMLDAMELTQKENPAGLLKKYTRHADGRVELLTGVTLKAFLEARVLVLPDVLKAKVTDEMLKQLIPVNIKFAADGSVDKFEMNGVVKGGPSPFEIQVGYDITGAATKADFPSLPPRSDVTVLDESGKKRFYDRLGDLKSQPI</sequence>
<comment type="caution">
    <text evidence="1">The sequence shown here is derived from an EMBL/GenBank/DDBJ whole genome shotgun (WGS) entry which is preliminary data.</text>
</comment>
<evidence type="ECO:0000313" key="1">
    <source>
        <dbReference type="EMBL" id="MFD1325755.1"/>
    </source>
</evidence>
<keyword evidence="2" id="KW-1185">Reference proteome</keyword>